<feature type="region of interest" description="Disordered" evidence="2">
    <location>
        <begin position="320"/>
        <end position="449"/>
    </location>
</feature>
<dbReference type="SUPFAM" id="SSF56112">
    <property type="entry name" value="Protein kinase-like (PK-like)"/>
    <property type="match status" value="1"/>
</dbReference>
<feature type="compositionally biased region" description="Basic and acidic residues" evidence="2">
    <location>
        <begin position="355"/>
        <end position="364"/>
    </location>
</feature>
<dbReference type="InterPro" id="IPR008271">
    <property type="entry name" value="Ser/Thr_kinase_AS"/>
</dbReference>
<dbReference type="GO" id="GO:0004674">
    <property type="term" value="F:protein serine/threonine kinase activity"/>
    <property type="evidence" value="ECO:0007669"/>
    <property type="project" value="UniProtKB-EC"/>
</dbReference>
<feature type="compositionally biased region" description="Basic and acidic residues" evidence="2">
    <location>
        <begin position="373"/>
        <end position="405"/>
    </location>
</feature>
<feature type="compositionally biased region" description="Basic and acidic residues" evidence="2">
    <location>
        <begin position="433"/>
        <end position="446"/>
    </location>
</feature>
<feature type="domain" description="Protein kinase" evidence="3">
    <location>
        <begin position="33"/>
        <end position="341"/>
    </location>
</feature>
<feature type="compositionally biased region" description="Polar residues" evidence="2">
    <location>
        <begin position="483"/>
        <end position="506"/>
    </location>
</feature>
<dbReference type="Gene3D" id="1.10.510.10">
    <property type="entry name" value="Transferase(Phosphotransferase) domain 1"/>
    <property type="match status" value="1"/>
</dbReference>
<protein>
    <recommendedName>
        <fullName evidence="1">non-specific serine/threonine protein kinase</fullName>
        <ecNumber evidence="1">2.7.11.1</ecNumber>
    </recommendedName>
</protein>
<evidence type="ECO:0000313" key="4">
    <source>
        <dbReference type="Proteomes" id="UP000025227"/>
    </source>
</evidence>
<organism evidence="4 5">
    <name type="scientific">Haemonchus contortus</name>
    <name type="common">Barber pole worm</name>
    <dbReference type="NCBI Taxonomy" id="6289"/>
    <lineage>
        <taxon>Eukaryota</taxon>
        <taxon>Metazoa</taxon>
        <taxon>Ecdysozoa</taxon>
        <taxon>Nematoda</taxon>
        <taxon>Chromadorea</taxon>
        <taxon>Rhabditida</taxon>
        <taxon>Rhabditina</taxon>
        <taxon>Rhabditomorpha</taxon>
        <taxon>Strongyloidea</taxon>
        <taxon>Trichostrongylidae</taxon>
        <taxon>Haemonchus</taxon>
    </lineage>
</organism>
<dbReference type="PROSITE" id="PS50011">
    <property type="entry name" value="PROTEIN_KINASE_DOM"/>
    <property type="match status" value="1"/>
</dbReference>
<dbReference type="EC" id="2.7.11.1" evidence="1"/>
<evidence type="ECO:0000256" key="2">
    <source>
        <dbReference type="SAM" id="MobiDB-lite"/>
    </source>
</evidence>
<evidence type="ECO:0000313" key="5">
    <source>
        <dbReference type="WBParaSite" id="HCON_00057700-00001"/>
    </source>
</evidence>
<dbReference type="AlphaFoldDB" id="A0A7I4Y5C3"/>
<dbReference type="SMART" id="SM00220">
    <property type="entry name" value="S_TKc"/>
    <property type="match status" value="1"/>
</dbReference>
<evidence type="ECO:0000259" key="3">
    <source>
        <dbReference type="PROSITE" id="PS50011"/>
    </source>
</evidence>
<dbReference type="Proteomes" id="UP000025227">
    <property type="component" value="Unplaced"/>
</dbReference>
<dbReference type="OrthoDB" id="2687620at2759"/>
<evidence type="ECO:0000256" key="1">
    <source>
        <dbReference type="ARBA" id="ARBA00012513"/>
    </source>
</evidence>
<dbReference type="InterPro" id="IPR000719">
    <property type="entry name" value="Prot_kinase_dom"/>
</dbReference>
<feature type="compositionally biased region" description="Polar residues" evidence="2">
    <location>
        <begin position="407"/>
        <end position="425"/>
    </location>
</feature>
<dbReference type="PROSITE" id="PS00108">
    <property type="entry name" value="PROTEIN_KINASE_ST"/>
    <property type="match status" value="1"/>
</dbReference>
<accession>A0A7I4Y5C3</accession>
<dbReference type="GO" id="GO:0005524">
    <property type="term" value="F:ATP binding"/>
    <property type="evidence" value="ECO:0007669"/>
    <property type="project" value="InterPro"/>
</dbReference>
<dbReference type="PANTHER" id="PTHR11909">
    <property type="entry name" value="CASEIN KINASE-RELATED"/>
    <property type="match status" value="1"/>
</dbReference>
<dbReference type="WBParaSite" id="HCON_00057700-00001">
    <property type="protein sequence ID" value="HCON_00057700-00001"/>
    <property type="gene ID" value="HCON_00057700"/>
</dbReference>
<dbReference type="InterPro" id="IPR011009">
    <property type="entry name" value="Kinase-like_dom_sf"/>
</dbReference>
<dbReference type="Pfam" id="PF00069">
    <property type="entry name" value="Pkinase"/>
    <property type="match status" value="1"/>
</dbReference>
<dbReference type="OMA" id="GRIYTCN"/>
<feature type="region of interest" description="Disordered" evidence="2">
    <location>
        <begin position="479"/>
        <end position="528"/>
    </location>
</feature>
<dbReference type="InterPro" id="IPR050235">
    <property type="entry name" value="CK1_Ser-Thr_kinase"/>
</dbReference>
<name>A0A7I4Y5C3_HAECO</name>
<sequence length="558" mass="62417">MPPKRVTKAKLHQLAVELPLKTVISDLSTKKQFCVGRQFATGGFGRIYTCNEVGSKTELVVKVEPYGNGPLFTELNVFMRIFKPDQVAQFMRERKLKRLGVPTMISGGIHQHGNEKLRFLVIPKYATSLEAIREKRKTFTQSEVWTIARCMMESLEYIHSKNYTHADIKAANILLEKADDFSTSVLADYGLARMSSSNEDKPDKKRAHNGTAIFTSCDAHRGCHPSYRGDLEILAYNMVYWLTGSLPWEANESSPDKVYQMKETFLKGLPSSLNKLLKDCAESVIPLKEIFAIAQKTGYSNYLDFTKLYKIADDVLKRSVPSRSTSKRKNAEEIVDSDEGLPMKPKRAEGVQNAHVDKEVDSPVRARTKGKRKNAEKIVDPKEALPVKRKRAEDVQNAHVDKEVDSPASSLTDRFKASVSNTPVQSPKRHVRLKTDLSPSDRDNLRASRMSSTIVRKPPRLSAGGIVPGLLVRRAPCSPLNAKRSSSGTKDFGSSTPVNGTGTRQQAAARVSSDVKRSPSKLRQIPGMQNFAKGRRSIVIDQITKKYKRIAEKKKRLS</sequence>
<proteinExistence type="predicted"/>
<reference evidence="5" key="1">
    <citation type="submission" date="2020-12" db="UniProtKB">
        <authorList>
            <consortium name="WormBaseParasite"/>
        </authorList>
    </citation>
    <scope>IDENTIFICATION</scope>
    <source>
        <strain evidence="5">MHco3</strain>
    </source>
</reference>
<keyword evidence="4" id="KW-1185">Reference proteome</keyword>